<reference evidence="2" key="1">
    <citation type="journal article" date="2020" name="mSystems">
        <title>Genome- and Community-Level Interaction Insights into Carbon Utilization and Element Cycling Functions of Hydrothermarchaeota in Hydrothermal Sediment.</title>
        <authorList>
            <person name="Zhou Z."/>
            <person name="Liu Y."/>
            <person name="Xu W."/>
            <person name="Pan J."/>
            <person name="Luo Z.H."/>
            <person name="Li M."/>
        </authorList>
    </citation>
    <scope>NUCLEOTIDE SEQUENCE [LARGE SCALE GENOMIC DNA]</scope>
    <source>
        <strain evidence="2">HyVt-443</strain>
    </source>
</reference>
<proteinExistence type="predicted"/>
<sequence>MLSIRAAGALLPILVPLLLLPGTGVAAGFGLRCDDGPRKSWTTARQGWRPGMTARAPQLRRSP</sequence>
<feature type="region of interest" description="Disordered" evidence="1">
    <location>
        <begin position="40"/>
        <end position="63"/>
    </location>
</feature>
<gene>
    <name evidence="2" type="ORF">ENI96_14355</name>
</gene>
<evidence type="ECO:0000313" key="2">
    <source>
        <dbReference type="EMBL" id="HEB97600.1"/>
    </source>
</evidence>
<accession>A0A831RN76</accession>
<protein>
    <submittedName>
        <fullName evidence="2">Uncharacterized protein</fullName>
    </submittedName>
</protein>
<comment type="caution">
    <text evidence="2">The sequence shown here is derived from an EMBL/GenBank/DDBJ whole genome shotgun (WGS) entry which is preliminary data.</text>
</comment>
<dbReference type="Proteomes" id="UP000886251">
    <property type="component" value="Unassembled WGS sequence"/>
</dbReference>
<name>A0A831RN76_9GAMM</name>
<evidence type="ECO:0000256" key="1">
    <source>
        <dbReference type="SAM" id="MobiDB-lite"/>
    </source>
</evidence>
<feature type="non-terminal residue" evidence="2">
    <location>
        <position position="63"/>
    </location>
</feature>
<dbReference type="AlphaFoldDB" id="A0A831RN76"/>
<dbReference type="EMBL" id="DRKP01000184">
    <property type="protein sequence ID" value="HEB97600.1"/>
    <property type="molecule type" value="Genomic_DNA"/>
</dbReference>
<organism evidence="2">
    <name type="scientific">Sedimenticola thiotaurini</name>
    <dbReference type="NCBI Taxonomy" id="1543721"/>
    <lineage>
        <taxon>Bacteria</taxon>
        <taxon>Pseudomonadati</taxon>
        <taxon>Pseudomonadota</taxon>
        <taxon>Gammaproteobacteria</taxon>
        <taxon>Chromatiales</taxon>
        <taxon>Sedimenticolaceae</taxon>
        <taxon>Sedimenticola</taxon>
    </lineage>
</organism>